<dbReference type="OrthoDB" id="9806288at2"/>
<keyword evidence="3" id="KW-1185">Reference proteome</keyword>
<feature type="chain" id="PRO_5002101926" evidence="1">
    <location>
        <begin position="24"/>
        <end position="350"/>
    </location>
</feature>
<dbReference type="Gene3D" id="3.40.190.10">
    <property type="entry name" value="Periplasmic binding protein-like II"/>
    <property type="match status" value="2"/>
</dbReference>
<name>A0A0B5E6U0_9RHOB</name>
<dbReference type="HOGENOM" id="CLU_791531_0_0_5"/>
<organism evidence="2 3">
    <name type="scientific">Celeribacter indicus</name>
    <dbReference type="NCBI Taxonomy" id="1208324"/>
    <lineage>
        <taxon>Bacteria</taxon>
        <taxon>Pseudomonadati</taxon>
        <taxon>Pseudomonadota</taxon>
        <taxon>Alphaproteobacteria</taxon>
        <taxon>Rhodobacterales</taxon>
        <taxon>Roseobacteraceae</taxon>
        <taxon>Celeribacter</taxon>
    </lineage>
</organism>
<dbReference type="PANTHER" id="PTHR30024:SF42">
    <property type="entry name" value="ALIPHATIC SULFONATES-BINDING PROTEIN-RELATED"/>
    <property type="match status" value="1"/>
</dbReference>
<reference evidence="2 3" key="1">
    <citation type="journal article" date="2014" name="Int. J. Syst. Evol. Microbiol.">
        <title>Celeribacter indicus sp. nov., a polycyclic aromatic hydrocarbon-degrading bacterium from deep-sea sediment and reclassification of Huaishuia halophila as Celeribacter halophilus comb. nov.</title>
        <authorList>
            <person name="Lai Q."/>
            <person name="Cao J."/>
            <person name="Yuan J."/>
            <person name="Li F."/>
            <person name="Shao Z."/>
        </authorList>
    </citation>
    <scope>NUCLEOTIDE SEQUENCE [LARGE SCALE GENOMIC DNA]</scope>
    <source>
        <strain evidence="2">P73</strain>
        <plasmid evidence="3">Plasmid pP73A</plasmid>
    </source>
</reference>
<dbReference type="AlphaFoldDB" id="A0A0B5E6U0"/>
<geneLocation type="plasmid" evidence="2 3">
    <name>pP73A</name>
</geneLocation>
<accession>A0A0B5E6U0</accession>
<evidence type="ECO:0000313" key="3">
    <source>
        <dbReference type="Proteomes" id="UP000031521"/>
    </source>
</evidence>
<dbReference type="RefSeq" id="WP_043872139.1">
    <property type="nucleotide sequence ID" value="NZ_CP004394.1"/>
</dbReference>
<sequence length="350" mass="37842">MFKTRLMTACKVMSVVFTGLAAAAPTAAQDQKVVMSHSTKSFAFLTYFAANTMGYFDDLGLEIEEVRTGSGSKALAAMVSGDADVYLGSTATAFKSREQGVPIKIFAPIVRQLTSSIVVTRDWAEEHGVTKDSPLEEKLAALKGARIAISGPGSGADQAARYVIAEAGFDPDRDVELVAMGNNAATYMSAMQAGQIDGFSTSPPHIHIAEQEVDGVILINMAAGELPALDGYFYIGMMARDGWLEDNPDTAARLAAALKMAMDAVHDPERNAEVGQAVYDGYYSDMDRDLFQRVWEDQTMSVPTTLDMDDQTMRDVIAFYNRFSDQQIDENLISETVTDEATTAATALLE</sequence>
<dbReference type="SUPFAM" id="SSF53850">
    <property type="entry name" value="Periplasmic binding protein-like II"/>
    <property type="match status" value="1"/>
</dbReference>
<dbReference type="EMBL" id="CP004394">
    <property type="protein sequence ID" value="AJE49150.1"/>
    <property type="molecule type" value="Genomic_DNA"/>
</dbReference>
<evidence type="ECO:0000256" key="1">
    <source>
        <dbReference type="SAM" id="SignalP"/>
    </source>
</evidence>
<dbReference type="PANTHER" id="PTHR30024">
    <property type="entry name" value="ALIPHATIC SULFONATES-BINDING PROTEIN-RELATED"/>
    <property type="match status" value="1"/>
</dbReference>
<keyword evidence="2" id="KW-0614">Plasmid</keyword>
<protein>
    <submittedName>
        <fullName evidence="2">Nitrate/sulfonate/bicarbonate ABC transporter periplasmic protein-like protein</fullName>
    </submittedName>
</protein>
<evidence type="ECO:0000313" key="2">
    <source>
        <dbReference type="EMBL" id="AJE49150.1"/>
    </source>
</evidence>
<gene>
    <name evidence="2" type="ORF">P73_4435</name>
</gene>
<dbReference type="KEGG" id="cid:P73_4435"/>
<feature type="signal peptide" evidence="1">
    <location>
        <begin position="1"/>
        <end position="23"/>
    </location>
</feature>
<proteinExistence type="predicted"/>
<keyword evidence="1" id="KW-0732">Signal</keyword>
<dbReference type="Pfam" id="PF13379">
    <property type="entry name" value="NMT1_2"/>
    <property type="match status" value="1"/>
</dbReference>
<dbReference type="Proteomes" id="UP000031521">
    <property type="component" value="Plasmid pP73A"/>
</dbReference>